<feature type="transmembrane region" description="Helical" evidence="7">
    <location>
        <begin position="110"/>
        <end position="135"/>
    </location>
</feature>
<keyword evidence="8" id="KW-0808">Transferase</keyword>
<feature type="transmembrane region" description="Helical" evidence="7">
    <location>
        <begin position="237"/>
        <end position="258"/>
    </location>
</feature>
<dbReference type="SUPFAM" id="SSF161098">
    <property type="entry name" value="MetI-like"/>
    <property type="match status" value="1"/>
</dbReference>
<dbReference type="STRING" id="330734.ABA45_15385"/>
<protein>
    <submittedName>
        <fullName evidence="8">Lipid kinase</fullName>
    </submittedName>
</protein>
<dbReference type="InterPro" id="IPR000515">
    <property type="entry name" value="MetI-like"/>
</dbReference>
<reference evidence="8 9" key="1">
    <citation type="submission" date="2015-05" db="EMBL/GenBank/DDBJ databases">
        <title>Complete genome of Marinobacter psychrophilus strain 20041T isolated from sea-ice of the Canadian Basin.</title>
        <authorList>
            <person name="Song L."/>
            <person name="Ren L."/>
            <person name="Yu Y."/>
            <person name="Wang X."/>
        </authorList>
    </citation>
    <scope>NUCLEOTIDE SEQUENCE [LARGE SCALE GENOMIC DNA]</scope>
    <source>
        <strain evidence="8 9">20041</strain>
    </source>
</reference>
<keyword evidence="4 7" id="KW-0812">Transmembrane</keyword>
<dbReference type="PANTHER" id="PTHR30151">
    <property type="entry name" value="ALKANE SULFONATE ABC TRANSPORTER-RELATED, MEMBRANE SUBUNIT"/>
    <property type="match status" value="1"/>
</dbReference>
<evidence type="ECO:0000256" key="4">
    <source>
        <dbReference type="ARBA" id="ARBA00022692"/>
    </source>
</evidence>
<dbReference type="PROSITE" id="PS50928">
    <property type="entry name" value="ABC_TM1"/>
    <property type="match status" value="1"/>
</dbReference>
<dbReference type="Pfam" id="PF00528">
    <property type="entry name" value="BPD_transp_1"/>
    <property type="match status" value="1"/>
</dbReference>
<evidence type="ECO:0000256" key="2">
    <source>
        <dbReference type="ARBA" id="ARBA00022448"/>
    </source>
</evidence>
<feature type="transmembrane region" description="Helical" evidence="7">
    <location>
        <begin position="197"/>
        <end position="217"/>
    </location>
</feature>
<dbReference type="Proteomes" id="UP000036406">
    <property type="component" value="Chromosome"/>
</dbReference>
<keyword evidence="8" id="KW-0418">Kinase</keyword>
<dbReference type="GO" id="GO:0005886">
    <property type="term" value="C:plasma membrane"/>
    <property type="evidence" value="ECO:0007669"/>
    <property type="project" value="UniProtKB-SubCell"/>
</dbReference>
<dbReference type="PANTHER" id="PTHR30151:SF38">
    <property type="entry name" value="ALIPHATIC SULFONATES TRANSPORT PERMEASE PROTEIN SSUC-RELATED"/>
    <property type="match status" value="1"/>
</dbReference>
<evidence type="ECO:0000313" key="9">
    <source>
        <dbReference type="Proteomes" id="UP000036406"/>
    </source>
</evidence>
<gene>
    <name evidence="8" type="ORF">ABA45_15385</name>
</gene>
<evidence type="ECO:0000256" key="3">
    <source>
        <dbReference type="ARBA" id="ARBA00022475"/>
    </source>
</evidence>
<name>A0A0H4IFE9_9GAMM</name>
<sequence>MRLINRHPGRVSATLLGLLPFLLIMLIYSLASQERLADNPNDKLLPGSEQMMAAVDRMAFQEDRRSGDYLMWQDTAASLQRLGLGVGIAASLALVVGLINGVLPLIRASLAPLVSTLSMVPPLAILPILFIVFGLGELSKVMLIVIGTAPIMMRDVAQRVRELPGEQLIKIQTLGANSWQVITRMVLPQILPRLIDAVRLSLGPAWLFLIAAEAIASTEGLGYRIFLVRRYLAMDVILPYVIWITILAIVIDQCLGLANRKLFPWYNAGGH</sequence>
<dbReference type="PATRIC" id="fig|330734.3.peg.3237"/>
<comment type="subcellular location">
    <subcellularLocation>
        <location evidence="1 7">Cell membrane</location>
        <topology evidence="1 7">Multi-pass membrane protein</topology>
    </subcellularLocation>
</comment>
<proteinExistence type="inferred from homology"/>
<comment type="similarity">
    <text evidence="7">Belongs to the binding-protein-dependent transport system permease family.</text>
</comment>
<evidence type="ECO:0000313" key="8">
    <source>
        <dbReference type="EMBL" id="AKO53637.1"/>
    </source>
</evidence>
<dbReference type="KEGG" id="mpq:ABA45_15385"/>
<keyword evidence="9" id="KW-1185">Reference proteome</keyword>
<dbReference type="Gene3D" id="1.10.3720.10">
    <property type="entry name" value="MetI-like"/>
    <property type="match status" value="1"/>
</dbReference>
<dbReference type="GO" id="GO:0016301">
    <property type="term" value="F:kinase activity"/>
    <property type="evidence" value="ECO:0007669"/>
    <property type="project" value="UniProtKB-KW"/>
</dbReference>
<evidence type="ECO:0000256" key="6">
    <source>
        <dbReference type="ARBA" id="ARBA00023136"/>
    </source>
</evidence>
<dbReference type="InterPro" id="IPR035906">
    <property type="entry name" value="MetI-like_sf"/>
</dbReference>
<dbReference type="RefSeq" id="WP_048387592.1">
    <property type="nucleotide sequence ID" value="NZ_CP011494.1"/>
</dbReference>
<keyword evidence="2 7" id="KW-0813">Transport</keyword>
<dbReference type="CDD" id="cd06261">
    <property type="entry name" value="TM_PBP2"/>
    <property type="match status" value="1"/>
</dbReference>
<evidence type="ECO:0000256" key="5">
    <source>
        <dbReference type="ARBA" id="ARBA00022989"/>
    </source>
</evidence>
<feature type="transmembrane region" description="Helical" evidence="7">
    <location>
        <begin position="12"/>
        <end position="31"/>
    </location>
</feature>
<keyword evidence="6 7" id="KW-0472">Membrane</keyword>
<evidence type="ECO:0000256" key="7">
    <source>
        <dbReference type="RuleBase" id="RU363032"/>
    </source>
</evidence>
<organism evidence="8 9">
    <name type="scientific">Marinobacter psychrophilus</name>
    <dbReference type="NCBI Taxonomy" id="330734"/>
    <lineage>
        <taxon>Bacteria</taxon>
        <taxon>Pseudomonadati</taxon>
        <taxon>Pseudomonadota</taxon>
        <taxon>Gammaproteobacteria</taxon>
        <taxon>Pseudomonadales</taxon>
        <taxon>Marinobacteraceae</taxon>
        <taxon>Marinobacter</taxon>
    </lineage>
</organism>
<keyword evidence="5 7" id="KW-1133">Transmembrane helix</keyword>
<dbReference type="GO" id="GO:0055085">
    <property type="term" value="P:transmembrane transport"/>
    <property type="evidence" value="ECO:0007669"/>
    <property type="project" value="InterPro"/>
</dbReference>
<feature type="transmembrane region" description="Helical" evidence="7">
    <location>
        <begin position="82"/>
        <end position="103"/>
    </location>
</feature>
<accession>A0A0H4IFE9</accession>
<dbReference type="AlphaFoldDB" id="A0A0H4IFE9"/>
<evidence type="ECO:0000256" key="1">
    <source>
        <dbReference type="ARBA" id="ARBA00004651"/>
    </source>
</evidence>
<keyword evidence="3" id="KW-1003">Cell membrane</keyword>
<dbReference type="EMBL" id="CP011494">
    <property type="protein sequence ID" value="AKO53637.1"/>
    <property type="molecule type" value="Genomic_DNA"/>
</dbReference>